<evidence type="ECO:0000313" key="9">
    <source>
        <dbReference type="EMBL" id="KAF9753944.1"/>
    </source>
</evidence>
<evidence type="ECO:0000256" key="4">
    <source>
        <dbReference type="ARBA" id="ARBA00022989"/>
    </source>
</evidence>
<feature type="domain" description="ER membrane protein complex subunit 7 beta-sandwich" evidence="8">
    <location>
        <begin position="72"/>
        <end position="191"/>
    </location>
</feature>
<proteinExistence type="predicted"/>
<evidence type="ECO:0000259" key="8">
    <source>
        <dbReference type="Pfam" id="PF09430"/>
    </source>
</evidence>
<feature type="compositionally biased region" description="Polar residues" evidence="6">
    <location>
        <begin position="1"/>
        <end position="29"/>
    </location>
</feature>
<keyword evidence="3" id="KW-0732">Signal</keyword>
<gene>
    <name evidence="9" type="ORF">IM811_012702</name>
</gene>
<accession>A0A8H7NDM3</accession>
<dbReference type="Proteomes" id="UP000616885">
    <property type="component" value="Unassembled WGS sequence"/>
</dbReference>
<dbReference type="GO" id="GO:0072546">
    <property type="term" value="C:EMC complex"/>
    <property type="evidence" value="ECO:0007669"/>
    <property type="project" value="TreeGrafter"/>
</dbReference>
<comment type="caution">
    <text evidence="9">The sequence shown here is derived from an EMBL/GenBank/DDBJ whole genome shotgun (WGS) entry which is preliminary data.</text>
</comment>
<dbReference type="PANTHER" id="PTHR13605:SF4">
    <property type="entry name" value="ER MEMBRANE PROTEIN COMPLEX SUBUNIT 7"/>
    <property type="match status" value="1"/>
</dbReference>
<dbReference type="Pfam" id="PF09430">
    <property type="entry name" value="EMC7_beta-sandw"/>
    <property type="match status" value="1"/>
</dbReference>
<keyword evidence="4 7" id="KW-1133">Transmembrane helix</keyword>
<dbReference type="AlphaFoldDB" id="A0A8H7NDM3"/>
<keyword evidence="2 7" id="KW-0812">Transmembrane</keyword>
<feature type="transmembrane region" description="Helical" evidence="7">
    <location>
        <begin position="188"/>
        <end position="206"/>
    </location>
</feature>
<dbReference type="InterPro" id="IPR019008">
    <property type="entry name" value="Beta_sandwich_EMC7"/>
</dbReference>
<feature type="region of interest" description="Disordered" evidence="6">
    <location>
        <begin position="226"/>
        <end position="266"/>
    </location>
</feature>
<protein>
    <recommendedName>
        <fullName evidence="8">ER membrane protein complex subunit 7 beta-sandwich domain-containing protein</fullName>
    </recommendedName>
</protein>
<evidence type="ECO:0000256" key="5">
    <source>
        <dbReference type="ARBA" id="ARBA00023136"/>
    </source>
</evidence>
<evidence type="ECO:0000256" key="6">
    <source>
        <dbReference type="SAM" id="MobiDB-lite"/>
    </source>
</evidence>
<evidence type="ECO:0000256" key="7">
    <source>
        <dbReference type="SAM" id="Phobius"/>
    </source>
</evidence>
<evidence type="ECO:0000256" key="1">
    <source>
        <dbReference type="ARBA" id="ARBA00004167"/>
    </source>
</evidence>
<dbReference type="EMBL" id="JADCTT010000004">
    <property type="protein sequence ID" value="KAF9753944.1"/>
    <property type="molecule type" value="Genomic_DNA"/>
</dbReference>
<feature type="region of interest" description="Disordered" evidence="6">
    <location>
        <begin position="1"/>
        <end position="33"/>
    </location>
</feature>
<evidence type="ECO:0000256" key="3">
    <source>
        <dbReference type="ARBA" id="ARBA00022729"/>
    </source>
</evidence>
<keyword evidence="5 7" id="KW-0472">Membrane</keyword>
<organism evidence="9 10">
    <name type="scientific">Bionectria ochroleuca</name>
    <name type="common">Gliocladium roseum</name>
    <dbReference type="NCBI Taxonomy" id="29856"/>
    <lineage>
        <taxon>Eukaryota</taxon>
        <taxon>Fungi</taxon>
        <taxon>Dikarya</taxon>
        <taxon>Ascomycota</taxon>
        <taxon>Pezizomycotina</taxon>
        <taxon>Sordariomycetes</taxon>
        <taxon>Hypocreomycetidae</taxon>
        <taxon>Hypocreales</taxon>
        <taxon>Bionectriaceae</taxon>
        <taxon>Clonostachys</taxon>
    </lineage>
</organism>
<evidence type="ECO:0000313" key="10">
    <source>
        <dbReference type="Proteomes" id="UP000616885"/>
    </source>
</evidence>
<reference evidence="9" key="1">
    <citation type="submission" date="2020-10" db="EMBL/GenBank/DDBJ databases">
        <title>High-Quality Genome Resource of Clonostachys rosea strain S41 by Oxford Nanopore Long-Read Sequencing.</title>
        <authorList>
            <person name="Wang H."/>
        </authorList>
    </citation>
    <scope>NUCLEOTIDE SEQUENCE</scope>
    <source>
        <strain evidence="9">S41</strain>
    </source>
</reference>
<comment type="subcellular location">
    <subcellularLocation>
        <location evidence="1">Membrane</location>
        <topology evidence="1">Single-pass membrane protein</topology>
    </subcellularLocation>
</comment>
<evidence type="ECO:0000256" key="2">
    <source>
        <dbReference type="ARBA" id="ARBA00022692"/>
    </source>
</evidence>
<dbReference type="PANTHER" id="PTHR13605">
    <property type="entry name" value="ER MEMBRANE PROTEIN COMPLEX SUBUNIT 7"/>
    <property type="match status" value="1"/>
</dbReference>
<dbReference type="InterPro" id="IPR039163">
    <property type="entry name" value="EMC7"/>
</dbReference>
<name>A0A8H7NDM3_BIOOC</name>
<sequence length="266" mass="28672">MSTTSPIDSFHPTSTSTTRLSDPSSSPNLATHLPRHTNTALNMRLEAACLLAFIASALAADLTLYLPSKPNPWSLPPSTRATLDSLGEHYSAPISSLNTFAFKNVTAPGSYLVDIHCATDTFKPLRVDIAADGKVDAWETFRGNDWGNRGEAIPVQDGGAVEARFLIKKNYFQERPKFSVLTILKNPMILMGLVSMGIFIGMPKIMENMDPEMKAEFEARQAEGPLSALMGGGGSRDQGSFDMAGYLAGSNKEDGNGGKKSQGVRR</sequence>